<protein>
    <recommendedName>
        <fullName evidence="5">DNA-binding protein</fullName>
    </recommendedName>
</protein>
<dbReference type="OrthoDB" id="4714412at2"/>
<dbReference type="EMBL" id="WBMT01000030">
    <property type="protein sequence ID" value="KAB2340389.1"/>
    <property type="molecule type" value="Genomic_DNA"/>
</dbReference>
<feature type="domain" description="ChsH2 C-terminal OB-fold" evidence="1">
    <location>
        <begin position="50"/>
        <end position="113"/>
    </location>
</feature>
<evidence type="ECO:0000259" key="1">
    <source>
        <dbReference type="Pfam" id="PF01796"/>
    </source>
</evidence>
<comment type="caution">
    <text evidence="3">The sequence shown here is derived from an EMBL/GenBank/DDBJ whole genome shotgun (WGS) entry which is preliminary data.</text>
</comment>
<dbReference type="Pfam" id="PF12172">
    <property type="entry name" value="zf-ChsH2"/>
    <property type="match status" value="1"/>
</dbReference>
<dbReference type="InterPro" id="IPR052513">
    <property type="entry name" value="Thioester_dehydratase-like"/>
</dbReference>
<dbReference type="Pfam" id="PF01796">
    <property type="entry name" value="OB_ChsH2_C"/>
    <property type="match status" value="1"/>
</dbReference>
<dbReference type="InterPro" id="IPR012340">
    <property type="entry name" value="NA-bd_OB-fold"/>
</dbReference>
<dbReference type="RefSeq" id="WP_151569820.1">
    <property type="nucleotide sequence ID" value="NZ_WBMT01000030.1"/>
</dbReference>
<feature type="domain" description="ChsH2 rubredoxin-like zinc ribbon" evidence="2">
    <location>
        <begin position="12"/>
        <end position="46"/>
    </location>
</feature>
<gene>
    <name evidence="3" type="ORF">F8566_45195</name>
</gene>
<keyword evidence="4" id="KW-1185">Reference proteome</keyword>
<dbReference type="Proteomes" id="UP000468735">
    <property type="component" value="Unassembled WGS sequence"/>
</dbReference>
<evidence type="ECO:0008006" key="5">
    <source>
        <dbReference type="Google" id="ProtNLM"/>
    </source>
</evidence>
<proteinExistence type="predicted"/>
<evidence type="ECO:0000313" key="3">
    <source>
        <dbReference type="EMBL" id="KAB2340389.1"/>
    </source>
</evidence>
<name>A0A6H9YFH8_9ACTN</name>
<sequence length="140" mass="15286">MDVAVVDPALFAGTAPPRLAGSRCPGCATVTFPRRGSCPRCPSGTMAAHTLPERGVVWSWTVQEFEPKPPYRRLGEAFVPYAVGYVDLGVVIVESRLDVPRERLRIGLPVRLTMIPAFLGEDGTEVHTFAFSADEDGEIW</sequence>
<accession>A0A6H9YFH8</accession>
<dbReference type="PANTHER" id="PTHR34075:SF5">
    <property type="entry name" value="BLR3430 PROTEIN"/>
    <property type="match status" value="1"/>
</dbReference>
<dbReference type="PANTHER" id="PTHR34075">
    <property type="entry name" value="BLR3430 PROTEIN"/>
    <property type="match status" value="1"/>
</dbReference>
<organism evidence="3 4">
    <name type="scientific">Actinomadura rudentiformis</name>
    <dbReference type="NCBI Taxonomy" id="359158"/>
    <lineage>
        <taxon>Bacteria</taxon>
        <taxon>Bacillati</taxon>
        <taxon>Actinomycetota</taxon>
        <taxon>Actinomycetes</taxon>
        <taxon>Streptosporangiales</taxon>
        <taxon>Thermomonosporaceae</taxon>
        <taxon>Actinomadura</taxon>
    </lineage>
</organism>
<evidence type="ECO:0000313" key="4">
    <source>
        <dbReference type="Proteomes" id="UP000468735"/>
    </source>
</evidence>
<dbReference type="SUPFAM" id="SSF50249">
    <property type="entry name" value="Nucleic acid-binding proteins"/>
    <property type="match status" value="1"/>
</dbReference>
<dbReference type="InterPro" id="IPR002878">
    <property type="entry name" value="ChsH2_C"/>
</dbReference>
<dbReference type="Gene3D" id="6.10.30.10">
    <property type="match status" value="1"/>
</dbReference>
<dbReference type="AlphaFoldDB" id="A0A6H9YFH8"/>
<dbReference type="InterPro" id="IPR022002">
    <property type="entry name" value="ChsH2_Znr"/>
</dbReference>
<evidence type="ECO:0000259" key="2">
    <source>
        <dbReference type="Pfam" id="PF12172"/>
    </source>
</evidence>
<reference evidence="3 4" key="1">
    <citation type="submission" date="2019-09" db="EMBL/GenBank/DDBJ databases">
        <title>Actinomadura physcomitrii sp. nov., a novel actinomycete isolated from moss [Physcomitrium sphaericum (Ludw) Fuernr].</title>
        <authorList>
            <person name="Zhuang X."/>
            <person name="Liu C."/>
        </authorList>
    </citation>
    <scope>NUCLEOTIDE SEQUENCE [LARGE SCALE GENOMIC DNA]</scope>
    <source>
        <strain evidence="3 4">HMC1</strain>
    </source>
</reference>